<keyword evidence="2" id="KW-0472">Membrane</keyword>
<comment type="caution">
    <text evidence="3">The sequence shown here is derived from an EMBL/GenBank/DDBJ whole genome shotgun (WGS) entry which is preliminary data.</text>
</comment>
<feature type="compositionally biased region" description="Basic and acidic residues" evidence="1">
    <location>
        <begin position="131"/>
        <end position="142"/>
    </location>
</feature>
<evidence type="ECO:0000313" key="4">
    <source>
        <dbReference type="Proteomes" id="UP000285326"/>
    </source>
</evidence>
<feature type="region of interest" description="Disordered" evidence="1">
    <location>
        <begin position="54"/>
        <end position="97"/>
    </location>
</feature>
<proteinExistence type="predicted"/>
<dbReference type="CDD" id="cd12087">
    <property type="entry name" value="TM_EGFR-like"/>
    <property type="match status" value="1"/>
</dbReference>
<feature type="compositionally biased region" description="Polar residues" evidence="1">
    <location>
        <begin position="79"/>
        <end position="90"/>
    </location>
</feature>
<dbReference type="EMBL" id="MCBS01022395">
    <property type="protein sequence ID" value="RKF76888.1"/>
    <property type="molecule type" value="Genomic_DNA"/>
</dbReference>
<keyword evidence="2" id="KW-1133">Transmembrane helix</keyword>
<name>A0A420IQQ0_9PEZI</name>
<evidence type="ECO:0000256" key="2">
    <source>
        <dbReference type="SAM" id="Phobius"/>
    </source>
</evidence>
<accession>A0A420IQQ0</accession>
<dbReference type="AlphaFoldDB" id="A0A420IQQ0"/>
<dbReference type="Proteomes" id="UP000285326">
    <property type="component" value="Unassembled WGS sequence"/>
</dbReference>
<feature type="transmembrane region" description="Helical" evidence="2">
    <location>
        <begin position="20"/>
        <end position="39"/>
    </location>
</feature>
<reference evidence="3 4" key="1">
    <citation type="journal article" date="2018" name="BMC Genomics">
        <title>Comparative genome analyses reveal sequence features reflecting distinct modes of host-adaptation between dicot and monocot powdery mildew.</title>
        <authorList>
            <person name="Wu Y."/>
            <person name="Ma X."/>
            <person name="Pan Z."/>
            <person name="Kale S.D."/>
            <person name="Song Y."/>
            <person name="King H."/>
            <person name="Zhang Q."/>
            <person name="Presley C."/>
            <person name="Deng X."/>
            <person name="Wei C.I."/>
            <person name="Xiao S."/>
        </authorList>
    </citation>
    <scope>NUCLEOTIDE SEQUENCE [LARGE SCALE GENOMIC DNA]</scope>
    <source>
        <strain evidence="3">UMSG1</strain>
    </source>
</reference>
<gene>
    <name evidence="3" type="ORF">GcM1_223005</name>
</gene>
<protein>
    <submittedName>
        <fullName evidence="3">Uncharacterized protein</fullName>
    </submittedName>
</protein>
<feature type="region of interest" description="Disordered" evidence="1">
    <location>
        <begin position="120"/>
        <end position="151"/>
    </location>
</feature>
<sequence length="322" mass="35656">MSSSSPSETRSLSKGAIGGIVSGILVTVLISGIIIFTSLRRKKTWSAKNENENITINTKSSHGETPDDEAEVQSHKTQEFSLRNTSSQSENKPEVLDPTMEQSVHEMNFFSSLRADHTIRTIPEHETEDACSEKTRNSKTRELPPSSSGSRFELPLIYPVDQSLPIPSALLSSQTTLVQPSSISKESTPERSCRSLVSPSTNKNKISHNYVKSNFRVESPLNDLDSLSEMKGSILDSYSSYLEANQMMDRALAKERGRESPILGFMNNVKINDKSPPPLIFETDCDGRSRSVSDKSKDSINSMNQKIVSDEELERLGVGLRI</sequence>
<organism evidence="3 4">
    <name type="scientific">Golovinomyces cichoracearum</name>
    <dbReference type="NCBI Taxonomy" id="62708"/>
    <lineage>
        <taxon>Eukaryota</taxon>
        <taxon>Fungi</taxon>
        <taxon>Dikarya</taxon>
        <taxon>Ascomycota</taxon>
        <taxon>Pezizomycotina</taxon>
        <taxon>Leotiomycetes</taxon>
        <taxon>Erysiphales</taxon>
        <taxon>Erysiphaceae</taxon>
        <taxon>Golovinomyces</taxon>
    </lineage>
</organism>
<keyword evidence="2" id="KW-0812">Transmembrane</keyword>
<feature type="region of interest" description="Disordered" evidence="1">
    <location>
        <begin position="181"/>
        <end position="200"/>
    </location>
</feature>
<evidence type="ECO:0000313" key="3">
    <source>
        <dbReference type="EMBL" id="RKF76888.1"/>
    </source>
</evidence>
<evidence type="ECO:0000256" key="1">
    <source>
        <dbReference type="SAM" id="MobiDB-lite"/>
    </source>
</evidence>